<dbReference type="GO" id="GO:0043811">
    <property type="term" value="F:phosphate:acyl-[acyl carrier protein] acyltransferase activity"/>
    <property type="evidence" value="ECO:0007669"/>
    <property type="project" value="UniProtKB-UniRule"/>
</dbReference>
<comment type="subunit">
    <text evidence="9 10">Homodimer. Probably interacts with PlsY.</text>
</comment>
<organism evidence="11 12">
    <name type="scientific">Algisphaera agarilytica</name>
    <dbReference type="NCBI Taxonomy" id="1385975"/>
    <lineage>
        <taxon>Bacteria</taxon>
        <taxon>Pseudomonadati</taxon>
        <taxon>Planctomycetota</taxon>
        <taxon>Phycisphaerae</taxon>
        <taxon>Phycisphaerales</taxon>
        <taxon>Phycisphaeraceae</taxon>
        <taxon>Algisphaera</taxon>
    </lineage>
</organism>
<dbReference type="UniPathway" id="UPA00085"/>
<dbReference type="PIRSF" id="PIRSF002465">
    <property type="entry name" value="Phsphlp_syn_PlsX"/>
    <property type="match status" value="1"/>
</dbReference>
<evidence type="ECO:0000256" key="1">
    <source>
        <dbReference type="ARBA" id="ARBA00001232"/>
    </source>
</evidence>
<comment type="function">
    <text evidence="10">Catalyzes the reversible formation of acyl-phosphate (acyl-PO(4)) from acyl-[acyl-carrier-protein] (acyl-ACP). This enzyme utilizes acyl-ACP as fatty acyl donor, but not acyl-CoA.</text>
</comment>
<accession>A0A7X0LJF9</accession>
<comment type="caution">
    <text evidence="11">The sequence shown here is derived from an EMBL/GenBank/DDBJ whole genome shotgun (WGS) entry which is preliminary data.</text>
</comment>
<comment type="pathway">
    <text evidence="10">Lipid metabolism; phospholipid metabolism.</text>
</comment>
<proteinExistence type="inferred from homology"/>
<keyword evidence="11" id="KW-0012">Acyltransferase</keyword>
<comment type="catalytic activity">
    <reaction evidence="1 10">
        <text>a fatty acyl-[ACP] + phosphate = an acyl phosphate + holo-[ACP]</text>
        <dbReference type="Rhea" id="RHEA:42292"/>
        <dbReference type="Rhea" id="RHEA-COMP:9685"/>
        <dbReference type="Rhea" id="RHEA-COMP:14125"/>
        <dbReference type="ChEBI" id="CHEBI:43474"/>
        <dbReference type="ChEBI" id="CHEBI:59918"/>
        <dbReference type="ChEBI" id="CHEBI:64479"/>
        <dbReference type="ChEBI" id="CHEBI:138651"/>
        <dbReference type="EC" id="2.3.1.274"/>
    </reaction>
</comment>
<keyword evidence="3 10" id="KW-0444">Lipid biosynthesis</keyword>
<protein>
    <recommendedName>
        <fullName evidence="8 10">Phosphate acyltransferase</fullName>
        <ecNumber evidence="8 10">2.3.1.274</ecNumber>
    </recommendedName>
    <alternativeName>
        <fullName evidence="10">Acyl-ACP phosphotransacylase</fullName>
    </alternativeName>
    <alternativeName>
        <fullName evidence="10">Acyl-[acyl-carrier-protein]--phosphate acyltransferase</fullName>
    </alternativeName>
    <alternativeName>
        <fullName evidence="10">Phosphate-acyl-ACP acyltransferase</fullName>
    </alternativeName>
</protein>
<evidence type="ECO:0000313" key="11">
    <source>
        <dbReference type="EMBL" id="MBB6428566.1"/>
    </source>
</evidence>
<evidence type="ECO:0000256" key="10">
    <source>
        <dbReference type="HAMAP-Rule" id="MF_00019"/>
    </source>
</evidence>
<evidence type="ECO:0000256" key="6">
    <source>
        <dbReference type="ARBA" id="ARBA00023209"/>
    </source>
</evidence>
<dbReference type="Proteomes" id="UP000541810">
    <property type="component" value="Unassembled WGS sequence"/>
</dbReference>
<keyword evidence="7 10" id="KW-1208">Phospholipid metabolism</keyword>
<name>A0A7X0LJF9_9BACT</name>
<dbReference type="GO" id="GO:0006633">
    <property type="term" value="P:fatty acid biosynthetic process"/>
    <property type="evidence" value="ECO:0007669"/>
    <property type="project" value="UniProtKB-UniRule"/>
</dbReference>
<evidence type="ECO:0000256" key="5">
    <source>
        <dbReference type="ARBA" id="ARBA00023098"/>
    </source>
</evidence>
<dbReference type="GO" id="GO:0008654">
    <property type="term" value="P:phospholipid biosynthetic process"/>
    <property type="evidence" value="ECO:0007669"/>
    <property type="project" value="UniProtKB-KW"/>
</dbReference>
<evidence type="ECO:0000256" key="4">
    <source>
        <dbReference type="ARBA" id="ARBA00022679"/>
    </source>
</evidence>
<evidence type="ECO:0000313" key="12">
    <source>
        <dbReference type="Proteomes" id="UP000541810"/>
    </source>
</evidence>
<dbReference type="PANTHER" id="PTHR30100:SF1">
    <property type="entry name" value="PHOSPHATE ACYLTRANSFERASE"/>
    <property type="match status" value="1"/>
</dbReference>
<dbReference type="HAMAP" id="MF_00019">
    <property type="entry name" value="PlsX"/>
    <property type="match status" value="1"/>
</dbReference>
<sequence length="345" mass="36877">MRIALDVMGGDNAPDAILDGGLNAAEVLSDDDQLVLIGDEEIIREGLREAGLHNDSRFVIEATTQVIEMGDSPVTALRAKPDSSIVKMGWLGSAKKAKDQHCQAIISAGNTGACVAAAQMSMRRLPGVHRPGIAIVLPTFHGPVVVCDVGANPEPKPSHLYQYSIMAGVYAEKVLGIENPKVGVMNIGGEEGKGTPLVKETSRLCREDETLNYAGNVEGRELFNGKANVVVTEGFTGNVVLKLAEGLSAGIFQTITREAMEIDMDLAMRFEPVVKSIYKKHDYHEYGGAPLLGANGLCMICHGSSEARTITNAIKKAKMYHELKVNDAIIEALAEHEGGEKSGDQ</sequence>
<evidence type="ECO:0000256" key="2">
    <source>
        <dbReference type="ARBA" id="ARBA00022490"/>
    </source>
</evidence>
<keyword evidence="6 10" id="KW-0594">Phospholipid biosynthesis</keyword>
<keyword evidence="2 10" id="KW-0963">Cytoplasm</keyword>
<evidence type="ECO:0000256" key="9">
    <source>
        <dbReference type="ARBA" id="ARBA00046608"/>
    </source>
</evidence>
<dbReference type="PANTHER" id="PTHR30100">
    <property type="entry name" value="FATTY ACID/PHOSPHOLIPID SYNTHESIS PROTEIN PLSX"/>
    <property type="match status" value="1"/>
</dbReference>
<dbReference type="InterPro" id="IPR012281">
    <property type="entry name" value="Phospholipid_synth_PlsX-like"/>
</dbReference>
<dbReference type="AlphaFoldDB" id="A0A7X0LJF9"/>
<dbReference type="RefSeq" id="WP_184675825.1">
    <property type="nucleotide sequence ID" value="NZ_JACHGY010000001.1"/>
</dbReference>
<dbReference type="Gene3D" id="3.40.718.10">
    <property type="entry name" value="Isopropylmalate Dehydrogenase"/>
    <property type="match status" value="1"/>
</dbReference>
<comment type="subcellular location">
    <subcellularLocation>
        <location evidence="10">Cytoplasm</location>
    </subcellularLocation>
    <text evidence="10">Associated with the membrane possibly through PlsY.</text>
</comment>
<dbReference type="Pfam" id="PF02504">
    <property type="entry name" value="FA_synthesis"/>
    <property type="match status" value="1"/>
</dbReference>
<keyword evidence="12" id="KW-1185">Reference proteome</keyword>
<reference evidence="11 12" key="1">
    <citation type="submission" date="2020-08" db="EMBL/GenBank/DDBJ databases">
        <title>Genomic Encyclopedia of Type Strains, Phase IV (KMG-IV): sequencing the most valuable type-strain genomes for metagenomic binning, comparative biology and taxonomic classification.</title>
        <authorList>
            <person name="Goeker M."/>
        </authorList>
    </citation>
    <scope>NUCLEOTIDE SEQUENCE [LARGE SCALE GENOMIC DNA]</scope>
    <source>
        <strain evidence="11 12">DSM 103725</strain>
    </source>
</reference>
<keyword evidence="5 10" id="KW-0443">Lipid metabolism</keyword>
<evidence type="ECO:0000256" key="7">
    <source>
        <dbReference type="ARBA" id="ARBA00023264"/>
    </source>
</evidence>
<dbReference type="EMBL" id="JACHGY010000001">
    <property type="protein sequence ID" value="MBB6428566.1"/>
    <property type="molecule type" value="Genomic_DNA"/>
</dbReference>
<dbReference type="EC" id="2.3.1.274" evidence="8 10"/>
<dbReference type="InterPro" id="IPR003664">
    <property type="entry name" value="FA_synthesis"/>
</dbReference>
<keyword evidence="4 10" id="KW-0808">Transferase</keyword>
<evidence type="ECO:0000256" key="8">
    <source>
        <dbReference type="ARBA" id="ARBA00024069"/>
    </source>
</evidence>
<comment type="similarity">
    <text evidence="10">Belongs to the PlsX family.</text>
</comment>
<gene>
    <name evidence="10" type="primary">plsX</name>
    <name evidence="11" type="ORF">HNQ40_000372</name>
</gene>
<evidence type="ECO:0000256" key="3">
    <source>
        <dbReference type="ARBA" id="ARBA00022516"/>
    </source>
</evidence>
<dbReference type="GO" id="GO:0005737">
    <property type="term" value="C:cytoplasm"/>
    <property type="evidence" value="ECO:0007669"/>
    <property type="project" value="UniProtKB-SubCell"/>
</dbReference>
<dbReference type="NCBIfam" id="TIGR00182">
    <property type="entry name" value="plsX"/>
    <property type="match status" value="1"/>
</dbReference>
<dbReference type="SUPFAM" id="SSF53659">
    <property type="entry name" value="Isocitrate/Isopropylmalate dehydrogenase-like"/>
    <property type="match status" value="1"/>
</dbReference>